<accession>A0ABW4L7W1</accession>
<dbReference type="InterPro" id="IPR027417">
    <property type="entry name" value="P-loop_NTPase"/>
</dbReference>
<dbReference type="PANTHER" id="PTHR42734:SF5">
    <property type="entry name" value="IRON TRANSPORT SYSTEM ATP-BINDING PROTEIN HI_0361-RELATED"/>
    <property type="match status" value="1"/>
</dbReference>
<dbReference type="InterPro" id="IPR050153">
    <property type="entry name" value="Metal_Ion_Import_ABC"/>
</dbReference>
<dbReference type="Pfam" id="PF00005">
    <property type="entry name" value="ABC_tran"/>
    <property type="match status" value="1"/>
</dbReference>
<keyword evidence="4 7" id="KW-0067">ATP-binding</keyword>
<evidence type="ECO:0000256" key="2">
    <source>
        <dbReference type="ARBA" id="ARBA00022448"/>
    </source>
</evidence>
<evidence type="ECO:0000313" key="7">
    <source>
        <dbReference type="EMBL" id="MFD1719528.1"/>
    </source>
</evidence>
<evidence type="ECO:0000256" key="5">
    <source>
        <dbReference type="SAM" id="MobiDB-lite"/>
    </source>
</evidence>
<dbReference type="Proteomes" id="UP001597277">
    <property type="component" value="Unassembled WGS sequence"/>
</dbReference>
<protein>
    <submittedName>
        <fullName evidence="7">Metal ABC transporter ATP-binding protein</fullName>
    </submittedName>
</protein>
<evidence type="ECO:0000256" key="1">
    <source>
        <dbReference type="ARBA" id="ARBA00005417"/>
    </source>
</evidence>
<dbReference type="InterPro" id="IPR017871">
    <property type="entry name" value="ABC_transporter-like_CS"/>
</dbReference>
<dbReference type="SUPFAM" id="SSF52540">
    <property type="entry name" value="P-loop containing nucleoside triphosphate hydrolases"/>
    <property type="match status" value="1"/>
</dbReference>
<dbReference type="SMART" id="SM00382">
    <property type="entry name" value="AAA"/>
    <property type="match status" value="1"/>
</dbReference>
<evidence type="ECO:0000313" key="8">
    <source>
        <dbReference type="Proteomes" id="UP001597277"/>
    </source>
</evidence>
<dbReference type="EMBL" id="JBHUEE010000010">
    <property type="protein sequence ID" value="MFD1719528.1"/>
    <property type="molecule type" value="Genomic_DNA"/>
</dbReference>
<proteinExistence type="inferred from homology"/>
<name>A0ABW4L7W1_9MICO</name>
<dbReference type="Gene3D" id="3.40.50.300">
    <property type="entry name" value="P-loop containing nucleotide triphosphate hydrolases"/>
    <property type="match status" value="1"/>
</dbReference>
<keyword evidence="3" id="KW-0547">Nucleotide-binding</keyword>
<sequence length="277" mass="28829">MADSSGPPAAPSSARIRAEALGVSFGAAPVLRGIDLTVSDGEAVALLGANGSGKSTLVKAIVGLAPITRGRVLLDGRDVVTQRRRIDFDRIGYVPQRLTAASGVPATALEVVASGLLSRGRLRIGRAGRERALAALDQVGLADRAGESVQIFSGGQQQRVLIARALVREPSLLILDEPLAGIDAASKESLAATVADLRARETTLLVVLHEPAELGPLIDRAVVLRHGRVVHDGPMPRPAPGHDAPDHDHEHPHAGATGPTVHVPDLSVGLPAEEEMR</sequence>
<feature type="domain" description="ABC transporter" evidence="6">
    <location>
        <begin position="16"/>
        <end position="251"/>
    </location>
</feature>
<comment type="similarity">
    <text evidence="1">Belongs to the ABC transporter superfamily.</text>
</comment>
<dbReference type="PROSITE" id="PS00211">
    <property type="entry name" value="ABC_TRANSPORTER_1"/>
    <property type="match status" value="1"/>
</dbReference>
<evidence type="ECO:0000259" key="6">
    <source>
        <dbReference type="PROSITE" id="PS50893"/>
    </source>
</evidence>
<keyword evidence="8" id="KW-1185">Reference proteome</keyword>
<reference evidence="8" key="1">
    <citation type="journal article" date="2019" name="Int. J. Syst. Evol. Microbiol.">
        <title>The Global Catalogue of Microorganisms (GCM) 10K type strain sequencing project: providing services to taxonomists for standard genome sequencing and annotation.</title>
        <authorList>
            <consortium name="The Broad Institute Genomics Platform"/>
            <consortium name="The Broad Institute Genome Sequencing Center for Infectious Disease"/>
            <person name="Wu L."/>
            <person name="Ma J."/>
        </authorList>
    </citation>
    <scope>NUCLEOTIDE SEQUENCE [LARGE SCALE GENOMIC DNA]</scope>
    <source>
        <strain evidence="8">JCM 17130</strain>
    </source>
</reference>
<comment type="caution">
    <text evidence="7">The sequence shown here is derived from an EMBL/GenBank/DDBJ whole genome shotgun (WGS) entry which is preliminary data.</text>
</comment>
<dbReference type="RefSeq" id="WP_388009998.1">
    <property type="nucleotide sequence ID" value="NZ_JBHUEE010000010.1"/>
</dbReference>
<feature type="compositionally biased region" description="Basic and acidic residues" evidence="5">
    <location>
        <begin position="243"/>
        <end position="253"/>
    </location>
</feature>
<dbReference type="InterPro" id="IPR003439">
    <property type="entry name" value="ABC_transporter-like_ATP-bd"/>
</dbReference>
<dbReference type="GO" id="GO:0005524">
    <property type="term" value="F:ATP binding"/>
    <property type="evidence" value="ECO:0007669"/>
    <property type="project" value="UniProtKB-KW"/>
</dbReference>
<dbReference type="InterPro" id="IPR003593">
    <property type="entry name" value="AAA+_ATPase"/>
</dbReference>
<gene>
    <name evidence="7" type="ORF">ACFSE6_16910</name>
</gene>
<evidence type="ECO:0000256" key="3">
    <source>
        <dbReference type="ARBA" id="ARBA00022741"/>
    </source>
</evidence>
<feature type="region of interest" description="Disordered" evidence="5">
    <location>
        <begin position="232"/>
        <end position="277"/>
    </location>
</feature>
<keyword evidence="2" id="KW-0813">Transport</keyword>
<organism evidence="7 8">
    <name type="scientific">Georgenia deserti</name>
    <dbReference type="NCBI Taxonomy" id="2093781"/>
    <lineage>
        <taxon>Bacteria</taxon>
        <taxon>Bacillati</taxon>
        <taxon>Actinomycetota</taxon>
        <taxon>Actinomycetes</taxon>
        <taxon>Micrococcales</taxon>
        <taxon>Bogoriellaceae</taxon>
        <taxon>Georgenia</taxon>
    </lineage>
</organism>
<dbReference type="PROSITE" id="PS50893">
    <property type="entry name" value="ABC_TRANSPORTER_2"/>
    <property type="match status" value="1"/>
</dbReference>
<evidence type="ECO:0000256" key="4">
    <source>
        <dbReference type="ARBA" id="ARBA00022840"/>
    </source>
</evidence>
<dbReference type="PANTHER" id="PTHR42734">
    <property type="entry name" value="METAL TRANSPORT SYSTEM ATP-BINDING PROTEIN TM_0124-RELATED"/>
    <property type="match status" value="1"/>
</dbReference>